<accession>A0A0D2AJY5</accession>
<dbReference type="VEuPathDB" id="FungiDB:PV07_08428"/>
<dbReference type="GeneID" id="27347622"/>
<dbReference type="EMBL" id="KN847044">
    <property type="protein sequence ID" value="KIW25232.1"/>
    <property type="molecule type" value="Genomic_DNA"/>
</dbReference>
<dbReference type="Proteomes" id="UP000054466">
    <property type="component" value="Unassembled WGS sequence"/>
</dbReference>
<organism evidence="1 2">
    <name type="scientific">Cladophialophora immunda</name>
    <dbReference type="NCBI Taxonomy" id="569365"/>
    <lineage>
        <taxon>Eukaryota</taxon>
        <taxon>Fungi</taxon>
        <taxon>Dikarya</taxon>
        <taxon>Ascomycota</taxon>
        <taxon>Pezizomycotina</taxon>
        <taxon>Eurotiomycetes</taxon>
        <taxon>Chaetothyriomycetidae</taxon>
        <taxon>Chaetothyriales</taxon>
        <taxon>Herpotrichiellaceae</taxon>
        <taxon>Cladophialophora</taxon>
    </lineage>
</organism>
<dbReference type="HOGENOM" id="CLU_771605_0_0_1"/>
<gene>
    <name evidence="1" type="ORF">PV07_08428</name>
</gene>
<proteinExistence type="predicted"/>
<evidence type="ECO:0000313" key="2">
    <source>
        <dbReference type="Proteomes" id="UP000054466"/>
    </source>
</evidence>
<dbReference type="RefSeq" id="XP_016245448.1">
    <property type="nucleotide sequence ID" value="XM_016395592.1"/>
</dbReference>
<sequence length="359" mass="41631">MDVFIPEIEENTALASAKLNYNVWKTRRIQHERAWTLLAGCTTRSLPGSAQPLVQLLSKVEKLPRKLCIFDRGRFLNLAGYHLFNEISQGGTLPLEQSRTDQVRRFRAELEKQPEPLRASVLWPFIECVIEWYGLLEVHPFLQALYGGRELIVPSIYQFSQETELAEAISTLVSRSQINPNTMYTVAQQESVPVAHKTALEQVLGEIVADRKRCRRVFRVAADKTQFVLWPVLLWLFMMCHPSFKRDYVRELTSMIGVRQGSYRAEYRVLREILAFLRHRAEEFLSTNFICPYWLPLHCATCEFSDKARQAAFAHVDRTHGKQFGLWYRSQEKEHKVTGETRSMEVQIQAPWALGEQAD</sequence>
<dbReference type="AlphaFoldDB" id="A0A0D2AJY5"/>
<keyword evidence="2" id="KW-1185">Reference proteome</keyword>
<reference evidence="1 2" key="1">
    <citation type="submission" date="2015-01" db="EMBL/GenBank/DDBJ databases">
        <title>The Genome Sequence of Cladophialophora immunda CBS83496.</title>
        <authorList>
            <consortium name="The Broad Institute Genomics Platform"/>
            <person name="Cuomo C."/>
            <person name="de Hoog S."/>
            <person name="Gorbushina A."/>
            <person name="Stielow B."/>
            <person name="Teixiera M."/>
            <person name="Abouelleil A."/>
            <person name="Chapman S.B."/>
            <person name="Priest M."/>
            <person name="Young S.K."/>
            <person name="Wortman J."/>
            <person name="Nusbaum C."/>
            <person name="Birren B."/>
        </authorList>
    </citation>
    <scope>NUCLEOTIDE SEQUENCE [LARGE SCALE GENOMIC DNA]</scope>
    <source>
        <strain evidence="1 2">CBS 83496</strain>
    </source>
</reference>
<name>A0A0D2AJY5_9EURO</name>
<evidence type="ECO:0000313" key="1">
    <source>
        <dbReference type="EMBL" id="KIW25232.1"/>
    </source>
</evidence>
<protein>
    <submittedName>
        <fullName evidence="1">Uncharacterized protein</fullName>
    </submittedName>
</protein>